<dbReference type="InterPro" id="IPR036987">
    <property type="entry name" value="SRA-YDG_sf"/>
</dbReference>
<dbReference type="Gene3D" id="2.30.280.10">
    <property type="entry name" value="SRA-YDG"/>
    <property type="match status" value="1"/>
</dbReference>
<dbReference type="SUPFAM" id="SSF88697">
    <property type="entry name" value="PUA domain-like"/>
    <property type="match status" value="1"/>
</dbReference>
<dbReference type="InterPro" id="IPR003615">
    <property type="entry name" value="HNH_nuc"/>
</dbReference>
<keyword evidence="2" id="KW-0540">Nuclease</keyword>
<organism evidence="2 3">
    <name type="scientific">Rugosimonospora acidiphila</name>
    <dbReference type="NCBI Taxonomy" id="556531"/>
    <lineage>
        <taxon>Bacteria</taxon>
        <taxon>Bacillati</taxon>
        <taxon>Actinomycetota</taxon>
        <taxon>Actinomycetes</taxon>
        <taxon>Micromonosporales</taxon>
        <taxon>Micromonosporaceae</taxon>
        <taxon>Rugosimonospora</taxon>
    </lineage>
</organism>
<dbReference type="RefSeq" id="WP_345624985.1">
    <property type="nucleotide sequence ID" value="NZ_BAABJQ010000001.1"/>
</dbReference>
<evidence type="ECO:0000259" key="1">
    <source>
        <dbReference type="PROSITE" id="PS51015"/>
    </source>
</evidence>
<evidence type="ECO:0000313" key="3">
    <source>
        <dbReference type="Proteomes" id="UP001501570"/>
    </source>
</evidence>
<feature type="domain" description="YDG" evidence="1">
    <location>
        <begin position="7"/>
        <end position="148"/>
    </location>
</feature>
<name>A0ABP9RG96_9ACTN</name>
<dbReference type="Pfam" id="PF02182">
    <property type="entry name" value="SAD_SRA"/>
    <property type="match status" value="1"/>
</dbReference>
<proteinExistence type="predicted"/>
<evidence type="ECO:0000313" key="2">
    <source>
        <dbReference type="EMBL" id="GAA5176970.1"/>
    </source>
</evidence>
<dbReference type="SMART" id="SM00507">
    <property type="entry name" value="HNHc"/>
    <property type="match status" value="1"/>
</dbReference>
<dbReference type="GO" id="GO:0004519">
    <property type="term" value="F:endonuclease activity"/>
    <property type="evidence" value="ECO:0007669"/>
    <property type="project" value="UniProtKB-KW"/>
</dbReference>
<dbReference type="PANTHER" id="PTHR14140">
    <property type="entry name" value="E3 UBIQUITIN-PROTEIN LIGASE UHRF-RELATED"/>
    <property type="match status" value="1"/>
</dbReference>
<dbReference type="EMBL" id="BAABJQ010000001">
    <property type="protein sequence ID" value="GAA5176970.1"/>
    <property type="molecule type" value="Genomic_DNA"/>
</dbReference>
<gene>
    <name evidence="2" type="ORF">GCM10023322_00450</name>
</gene>
<dbReference type="CDD" id="cd00085">
    <property type="entry name" value="HNHc"/>
    <property type="match status" value="1"/>
</dbReference>
<dbReference type="Pfam" id="PF13391">
    <property type="entry name" value="HNH_2"/>
    <property type="match status" value="1"/>
</dbReference>
<dbReference type="SMART" id="SM00466">
    <property type="entry name" value="SRA"/>
    <property type="match status" value="1"/>
</dbReference>
<dbReference type="PROSITE" id="PS51015">
    <property type="entry name" value="YDG"/>
    <property type="match status" value="1"/>
</dbReference>
<dbReference type="Proteomes" id="UP001501570">
    <property type="component" value="Unassembled WGS sequence"/>
</dbReference>
<dbReference type="InterPro" id="IPR015947">
    <property type="entry name" value="PUA-like_sf"/>
</dbReference>
<dbReference type="PANTHER" id="PTHR14140:SF27">
    <property type="entry name" value="OS04G0289800 PROTEIN"/>
    <property type="match status" value="1"/>
</dbReference>
<keyword evidence="2" id="KW-0378">Hydrolase</keyword>
<dbReference type="InterPro" id="IPR045134">
    <property type="entry name" value="UHRF1/2-like"/>
</dbReference>
<reference evidence="3" key="1">
    <citation type="journal article" date="2019" name="Int. J. Syst. Evol. Microbiol.">
        <title>The Global Catalogue of Microorganisms (GCM) 10K type strain sequencing project: providing services to taxonomists for standard genome sequencing and annotation.</title>
        <authorList>
            <consortium name="The Broad Institute Genomics Platform"/>
            <consortium name="The Broad Institute Genome Sequencing Center for Infectious Disease"/>
            <person name="Wu L."/>
            <person name="Ma J."/>
        </authorList>
    </citation>
    <scope>NUCLEOTIDE SEQUENCE [LARGE SCALE GENOMIC DNA]</scope>
    <source>
        <strain evidence="3">JCM 18304</strain>
    </source>
</reference>
<sequence>MAGRTYGEIPGYPVGSAFVNRTELAMSKVHRSNQGGICGGQDGTESIVVSGGYVDDEDYGTEIVYTGQGGNDPATRRQIADQVLTLGNAGLARSQLEGYPVRVVRGSGGDPTWSPVAGFRYDGLFHVVDHWHEIGKDKFRIWRFRLAALERVDALPAYLSLAGPATRIPSLVQRIVRSTAVALGVKQLHDYCCQVCDIRLTTDAGPYVEAAHIRPLGRPHDGPDVATNLLALCPNHHVLFDAGAFYIADDYTIYATATGEILGRLRIARQHLIGREYLAYHRETHGT</sequence>
<keyword evidence="2" id="KW-0255">Endonuclease</keyword>
<keyword evidence="3" id="KW-1185">Reference proteome</keyword>
<accession>A0ABP9RG96</accession>
<dbReference type="InterPro" id="IPR003105">
    <property type="entry name" value="SRA_YDG"/>
</dbReference>
<comment type="caution">
    <text evidence="2">The sequence shown here is derived from an EMBL/GenBank/DDBJ whole genome shotgun (WGS) entry which is preliminary data.</text>
</comment>
<protein>
    <submittedName>
        <fullName evidence="2">HNH endonuclease</fullName>
    </submittedName>
</protein>